<keyword evidence="3 7" id="KW-0812">Transmembrane</keyword>
<dbReference type="InterPro" id="IPR051697">
    <property type="entry name" value="Patched_domain-protein"/>
</dbReference>
<feature type="transmembrane region" description="Helical" evidence="7">
    <location>
        <begin position="770"/>
        <end position="790"/>
    </location>
</feature>
<evidence type="ECO:0000256" key="7">
    <source>
        <dbReference type="SAM" id="Phobius"/>
    </source>
</evidence>
<dbReference type="Gene3D" id="1.20.1640.10">
    <property type="entry name" value="Multidrug efflux transporter AcrB transmembrane domain"/>
    <property type="match status" value="2"/>
</dbReference>
<evidence type="ECO:0000256" key="5">
    <source>
        <dbReference type="ARBA" id="ARBA00023136"/>
    </source>
</evidence>
<feature type="transmembrane region" description="Helical" evidence="7">
    <location>
        <begin position="205"/>
        <end position="225"/>
    </location>
</feature>
<evidence type="ECO:0000256" key="1">
    <source>
        <dbReference type="ARBA" id="ARBA00004141"/>
    </source>
</evidence>
<evidence type="ECO:0000259" key="8">
    <source>
        <dbReference type="PROSITE" id="PS50156"/>
    </source>
</evidence>
<reference evidence="10" key="1">
    <citation type="submission" date="2022-11" db="UniProtKB">
        <authorList>
            <consortium name="WormBaseParasite"/>
        </authorList>
    </citation>
    <scope>IDENTIFICATION</scope>
</reference>
<evidence type="ECO:0000256" key="3">
    <source>
        <dbReference type="ARBA" id="ARBA00022692"/>
    </source>
</evidence>
<comment type="subcellular location">
    <subcellularLocation>
        <location evidence="1">Membrane</location>
        <topology evidence="1">Multi-pass membrane protein</topology>
    </subcellularLocation>
</comment>
<feature type="transmembrane region" description="Helical" evidence="7">
    <location>
        <begin position="440"/>
        <end position="459"/>
    </location>
</feature>
<feature type="transmembrane region" description="Helical" evidence="7">
    <location>
        <begin position="237"/>
        <end position="262"/>
    </location>
</feature>
<dbReference type="InterPro" id="IPR000731">
    <property type="entry name" value="SSD"/>
</dbReference>
<dbReference type="PANTHER" id="PTHR10796">
    <property type="entry name" value="PATCHED-RELATED"/>
    <property type="match status" value="1"/>
</dbReference>
<feature type="transmembrane region" description="Helical" evidence="7">
    <location>
        <begin position="700"/>
        <end position="721"/>
    </location>
</feature>
<comment type="similarity">
    <text evidence="2">Belongs to the patched family.</text>
</comment>
<feature type="transmembrane region" description="Helical" evidence="7">
    <location>
        <begin position="342"/>
        <end position="364"/>
    </location>
</feature>
<keyword evidence="5 7" id="KW-0472">Membrane</keyword>
<dbReference type="PROSITE" id="PS50156">
    <property type="entry name" value="SSD"/>
    <property type="match status" value="1"/>
</dbReference>
<dbReference type="GO" id="GO:0005886">
    <property type="term" value="C:plasma membrane"/>
    <property type="evidence" value="ECO:0007669"/>
    <property type="project" value="TreeGrafter"/>
</dbReference>
<organism evidence="9 10">
    <name type="scientific">Plectus sambesii</name>
    <dbReference type="NCBI Taxonomy" id="2011161"/>
    <lineage>
        <taxon>Eukaryota</taxon>
        <taxon>Metazoa</taxon>
        <taxon>Ecdysozoa</taxon>
        <taxon>Nematoda</taxon>
        <taxon>Chromadorea</taxon>
        <taxon>Plectida</taxon>
        <taxon>Plectina</taxon>
        <taxon>Plectoidea</taxon>
        <taxon>Plectidae</taxon>
        <taxon>Plectus</taxon>
    </lineage>
</organism>
<dbReference type="Pfam" id="PF02460">
    <property type="entry name" value="Patched"/>
    <property type="match status" value="1"/>
</dbReference>
<feature type="transmembrane region" description="Helical" evidence="7">
    <location>
        <begin position="308"/>
        <end position="330"/>
    </location>
</feature>
<dbReference type="InterPro" id="IPR003392">
    <property type="entry name" value="PTHD_SSD"/>
</dbReference>
<feature type="transmembrane region" description="Helical" evidence="7">
    <location>
        <begin position="268"/>
        <end position="288"/>
    </location>
</feature>
<evidence type="ECO:0000313" key="10">
    <source>
        <dbReference type="WBParaSite" id="PSAMB.scaffold1898size26856.g15521.t1"/>
    </source>
</evidence>
<dbReference type="GO" id="GO:0006897">
    <property type="term" value="P:endocytosis"/>
    <property type="evidence" value="ECO:0007669"/>
    <property type="project" value="TreeGrafter"/>
</dbReference>
<dbReference type="Proteomes" id="UP000887566">
    <property type="component" value="Unplaced"/>
</dbReference>
<keyword evidence="4 7" id="KW-1133">Transmembrane helix</keyword>
<protein>
    <submittedName>
        <fullName evidence="10">SSD domain-containing protein</fullName>
    </submittedName>
</protein>
<keyword evidence="6" id="KW-0325">Glycoprotein</keyword>
<evidence type="ECO:0000313" key="9">
    <source>
        <dbReference type="Proteomes" id="UP000887566"/>
    </source>
</evidence>
<sequence>MTDEEVPHLPQPLALSPNYPMYNDMVRLYALTKDDGNILVPEKLGLLYNLSLGMLDNNFMFNNQKYNYTDFCVKDKDNPMKCNNLPNIWLLHAELLFKDPNHRSNPNLQFSYPVMYLFQRPKDIGNVIYGVNVTGETHEIVGAKVVTMHTFISFPQSPHLWSAYPAFRDSLYAYWKSKEAETGLRFVPHNERAMDDELRAVIVTAVPYAIPSTILMMLFVVFSNISADGPKSKPIEALLSVVSVWLSLFCTFGLLFFLGVAFNPVASTMPFLILAIGVDDAFLLLGAWRVTDERLPNEKRLGLAMAEAGTSITITTLTDFWGFGLGYVFIGSPAVQDFCLLTAVGVAFDFLFQTTFYVACVALGGRRDKEGGLLCCVRWWKKKPVKSVELDKQPGSQLAIEAGEKREEEEEKPKDALLHKFMRDQYAPAINRPMVKLISFAVYFVYLIVGILGCTIIDVDISPKKYVRDNSPIQEFVAVADKYVWADNVMPTFFVMRPPDFRDEQLRTRFNELVYRLEHTEYSIGRVSTTLWLWRYQQFLTDFRGVDSVTDFYDRTLLREFFDSFEYQEFRPQVKFHLTQNITNKEPCIRAFTFQTSYYGLNSWDKRTAALLEWRSLLSQYPEFDVFLSNIFSPFLIDQRTQIAPAAMQNFGSAIIAMFFIAVIFIPDVESVFYVILTLMSISMGVCGLLAHMGSDLDSVSLVCITMSIGFAVDFSAHVCYRYHRSEYITPGAKLRDTLESVGWPLLQAATSTMLAVVPLPLVPAYLVRVFFQTVIIVCIVGLLHGLLWLPQLMAMCDMKRTPLRELHQRTLVQS</sequence>
<dbReference type="AlphaFoldDB" id="A0A914VF05"/>
<dbReference type="SUPFAM" id="SSF82866">
    <property type="entry name" value="Multidrug efflux transporter AcrB transmembrane domain"/>
    <property type="match status" value="2"/>
</dbReference>
<evidence type="ECO:0000256" key="4">
    <source>
        <dbReference type="ARBA" id="ARBA00022989"/>
    </source>
</evidence>
<feature type="transmembrane region" description="Helical" evidence="7">
    <location>
        <begin position="647"/>
        <end position="666"/>
    </location>
</feature>
<evidence type="ECO:0000256" key="2">
    <source>
        <dbReference type="ARBA" id="ARBA00005585"/>
    </source>
</evidence>
<evidence type="ECO:0000256" key="6">
    <source>
        <dbReference type="ARBA" id="ARBA00023180"/>
    </source>
</evidence>
<proteinExistence type="inferred from homology"/>
<feature type="transmembrane region" description="Helical" evidence="7">
    <location>
        <begin position="673"/>
        <end position="694"/>
    </location>
</feature>
<dbReference type="WBParaSite" id="PSAMB.scaffold1898size26856.g15521.t1">
    <property type="protein sequence ID" value="PSAMB.scaffold1898size26856.g15521.t1"/>
    <property type="gene ID" value="PSAMB.scaffold1898size26856.g15521"/>
</dbReference>
<dbReference type="PANTHER" id="PTHR10796:SF185">
    <property type="entry name" value="SSD DOMAIN-CONTAINING PROTEIN"/>
    <property type="match status" value="1"/>
</dbReference>
<name>A0A914VF05_9BILA</name>
<feature type="domain" description="SSD" evidence="8">
    <location>
        <begin position="205"/>
        <end position="363"/>
    </location>
</feature>
<accession>A0A914VF05</accession>
<keyword evidence="9" id="KW-1185">Reference proteome</keyword>
<dbReference type="GO" id="GO:0018996">
    <property type="term" value="P:molting cycle, collagen and cuticulin-based cuticle"/>
    <property type="evidence" value="ECO:0007669"/>
    <property type="project" value="TreeGrafter"/>
</dbReference>
<feature type="transmembrane region" description="Helical" evidence="7">
    <location>
        <begin position="742"/>
        <end position="764"/>
    </location>
</feature>
<dbReference type="GO" id="GO:0030659">
    <property type="term" value="C:cytoplasmic vesicle membrane"/>
    <property type="evidence" value="ECO:0007669"/>
    <property type="project" value="TreeGrafter"/>
</dbReference>